<organism evidence="1 2">
    <name type="scientific">Streptomyces bottropensis ATCC 25435</name>
    <dbReference type="NCBI Taxonomy" id="1054862"/>
    <lineage>
        <taxon>Bacteria</taxon>
        <taxon>Bacillati</taxon>
        <taxon>Actinomycetota</taxon>
        <taxon>Actinomycetes</taxon>
        <taxon>Kitasatosporales</taxon>
        <taxon>Streptomycetaceae</taxon>
        <taxon>Streptomyces</taxon>
    </lineage>
</organism>
<proteinExistence type="predicted"/>
<evidence type="ECO:0000313" key="1">
    <source>
        <dbReference type="EMBL" id="EMF54318.1"/>
    </source>
</evidence>
<reference evidence="2" key="1">
    <citation type="journal article" date="2013" name="Genome Announc.">
        <title>Draft Genome Sequence of Streptomyces bottropensis ATCC 25435, a Bottromycin-Producing Actinomycete.</title>
        <authorList>
            <person name="Zhang H."/>
            <person name="Zhou W."/>
            <person name="Zhuang Y."/>
            <person name="Liang X."/>
            <person name="Liu T."/>
        </authorList>
    </citation>
    <scope>NUCLEOTIDE SEQUENCE [LARGE SCALE GENOMIC DNA]</scope>
    <source>
        <strain evidence="2">ATCC 25435</strain>
    </source>
</reference>
<protein>
    <submittedName>
        <fullName evidence="1">Uncharacterized protein</fullName>
    </submittedName>
</protein>
<evidence type="ECO:0000313" key="2">
    <source>
        <dbReference type="Proteomes" id="UP000030760"/>
    </source>
</evidence>
<dbReference type="AlphaFoldDB" id="M3EYK8"/>
<gene>
    <name evidence="1" type="ORF">SBD_3986</name>
</gene>
<name>M3EYK8_9ACTN</name>
<dbReference type="EMBL" id="KB405078">
    <property type="protein sequence ID" value="EMF54318.1"/>
    <property type="molecule type" value="Genomic_DNA"/>
</dbReference>
<accession>M3EYK8</accession>
<sequence length="50" mass="5428">MPAGARRYLAAGPACAANDRLRARRKLAMVAEGDQLITHCDLEKKCSDVN</sequence>
<dbReference type="Proteomes" id="UP000030760">
    <property type="component" value="Unassembled WGS sequence"/>
</dbReference>